<evidence type="ECO:0000313" key="7">
    <source>
        <dbReference type="EMBL" id="KAL0639732.1"/>
    </source>
</evidence>
<accession>A0ABR3GVJ2</accession>
<dbReference type="InterPro" id="IPR056166">
    <property type="entry name" value="TPR_ELP1"/>
</dbReference>
<feature type="region of interest" description="Disordered" evidence="2">
    <location>
        <begin position="684"/>
        <end position="713"/>
    </location>
</feature>
<evidence type="ECO:0000256" key="1">
    <source>
        <dbReference type="SAM" id="Coils"/>
    </source>
</evidence>
<dbReference type="InterPro" id="IPR056167">
    <property type="entry name" value="A-sol_ELP1"/>
</dbReference>
<evidence type="ECO:0000313" key="8">
    <source>
        <dbReference type="Proteomes" id="UP001447188"/>
    </source>
</evidence>
<gene>
    <name evidence="7" type="primary">ELP1_2</name>
    <name evidence="7" type="ORF">Q9L58_001299</name>
</gene>
<dbReference type="InterPro" id="IPR056165">
    <property type="entry name" value="Beta-prop_ELP1_2nd"/>
</dbReference>
<feature type="compositionally biased region" description="Polar residues" evidence="2">
    <location>
        <begin position="565"/>
        <end position="578"/>
    </location>
</feature>
<feature type="domain" description="ELP1 alpha-solenoid" evidence="5">
    <location>
        <begin position="120"/>
        <end position="322"/>
    </location>
</feature>
<feature type="domain" description="ELP1 three-helical bundle" evidence="6">
    <location>
        <begin position="502"/>
        <end position="674"/>
    </location>
</feature>
<feature type="region of interest" description="Disordered" evidence="2">
    <location>
        <begin position="553"/>
        <end position="612"/>
    </location>
</feature>
<dbReference type="Pfam" id="PF23878">
    <property type="entry name" value="TPR_ELP1"/>
    <property type="match status" value="1"/>
</dbReference>
<dbReference type="Pfam" id="PF23925">
    <property type="entry name" value="A-sol_ELP1"/>
    <property type="match status" value="1"/>
</dbReference>
<feature type="compositionally biased region" description="Low complexity" evidence="2">
    <location>
        <begin position="692"/>
        <end position="706"/>
    </location>
</feature>
<protein>
    <submittedName>
        <fullName evidence="7">Elongator complex protein 1</fullName>
    </submittedName>
</protein>
<feature type="domain" description="ELP1 TPR" evidence="4">
    <location>
        <begin position="331"/>
        <end position="492"/>
    </location>
</feature>
<dbReference type="PANTHER" id="PTHR12747">
    <property type="entry name" value="ELONGATOR COMPLEX PROTEIN 1"/>
    <property type="match status" value="1"/>
</dbReference>
<feature type="domain" description="ELP1 N-terminal second beta-propeller" evidence="3">
    <location>
        <begin position="31"/>
        <end position="96"/>
    </location>
</feature>
<evidence type="ECO:0000259" key="3">
    <source>
        <dbReference type="Pfam" id="PF23797"/>
    </source>
</evidence>
<dbReference type="Pfam" id="PF23797">
    <property type="entry name" value="Beta-prop_ELP1_2nd"/>
    <property type="match status" value="1"/>
</dbReference>
<evidence type="ECO:0000259" key="6">
    <source>
        <dbReference type="Pfam" id="PF23936"/>
    </source>
</evidence>
<evidence type="ECO:0000259" key="5">
    <source>
        <dbReference type="Pfam" id="PF23925"/>
    </source>
</evidence>
<sequence length="713" mass="81031">MKETYLCIIHKAARKLKYADFLLFVLGLRWLLLGTRQIVSNCTSFAVASAHLIFTTTQYLLKFVHLHGDIKDLEVPSDDPTGDERCRNVERGSRLVQVMPTNFSLTLQMPRGNLETIFPRALVLAGVRRSIEVKNYRRAFLACRNHRVDLNILHDHDPVQFLESIELFIDQVKKIEHIDLFLSQIREEDVSKTMYRETLQSAQPTDSQPSAPDASKSKVNRICDAFLAVLLKNRLSKNLQNVITAYVCKSPPDHDAALLLIGRLREENLELAEQAITHVCFLSDVNKLYDNALGLYNLDLTLMVAQQSQKDPREYLPFLQNLQEMENARRMFTVDNHLGRFTKACTHLYELGDDVFTEMMNYVVKHELYSTALNLYKYNQEKLKLIMGLYATYLEGVSRYPDAGLAYEFLENYSQATECYRNAGMWQEAFFAASQIPFSAEELDILSSELAETLYEAKDYLEAATIHLDYRDDIAEAARVLCKGCYFGEAMRVVGKQGKTELLESVIDPGLAEGFAQTSELIADCKGQLTAQVTRLRELRTKKEENPLAYFDGVNEEDAPDNVSLAPTNASTSGSLFTRYTGKTGATAATGASRRTSKNRRREDRKRARGKKGSVYEEEYLVNSIGRMIERLDTIRAETKRLLQGLVRRRMRERAVALQTQMEEMLEQLSECAKEVFEEGTFMTEEDEETGEAVPGPKKTTPVVKPFDGVGML</sequence>
<keyword evidence="8" id="KW-1185">Reference proteome</keyword>
<dbReference type="InterPro" id="IPR056169">
    <property type="entry name" value="HB_ELP1"/>
</dbReference>
<organism evidence="7 8">
    <name type="scientific">Discina gigas</name>
    <dbReference type="NCBI Taxonomy" id="1032678"/>
    <lineage>
        <taxon>Eukaryota</taxon>
        <taxon>Fungi</taxon>
        <taxon>Dikarya</taxon>
        <taxon>Ascomycota</taxon>
        <taxon>Pezizomycotina</taxon>
        <taxon>Pezizomycetes</taxon>
        <taxon>Pezizales</taxon>
        <taxon>Discinaceae</taxon>
        <taxon>Discina</taxon>
    </lineage>
</organism>
<dbReference type="Pfam" id="PF23936">
    <property type="entry name" value="HB_ELP1"/>
    <property type="match status" value="1"/>
</dbReference>
<keyword evidence="1" id="KW-0175">Coiled coil</keyword>
<dbReference type="Proteomes" id="UP001447188">
    <property type="component" value="Unassembled WGS sequence"/>
</dbReference>
<proteinExistence type="predicted"/>
<evidence type="ECO:0000259" key="4">
    <source>
        <dbReference type="Pfam" id="PF23878"/>
    </source>
</evidence>
<feature type="coiled-coil region" evidence="1">
    <location>
        <begin position="648"/>
        <end position="675"/>
    </location>
</feature>
<name>A0ABR3GVJ2_9PEZI</name>
<dbReference type="EMBL" id="JBBBZM010000009">
    <property type="protein sequence ID" value="KAL0639732.1"/>
    <property type="molecule type" value="Genomic_DNA"/>
</dbReference>
<comment type="caution">
    <text evidence="7">The sequence shown here is derived from an EMBL/GenBank/DDBJ whole genome shotgun (WGS) entry which is preliminary data.</text>
</comment>
<dbReference type="InterPro" id="IPR006849">
    <property type="entry name" value="Elp1"/>
</dbReference>
<reference evidence="7 8" key="1">
    <citation type="submission" date="2024-02" db="EMBL/GenBank/DDBJ databases">
        <title>Discinaceae phylogenomics.</title>
        <authorList>
            <person name="Dirks A.C."/>
            <person name="James T.Y."/>
        </authorList>
    </citation>
    <scope>NUCLEOTIDE SEQUENCE [LARGE SCALE GENOMIC DNA]</scope>
    <source>
        <strain evidence="7 8">ACD0624</strain>
    </source>
</reference>
<dbReference type="PANTHER" id="PTHR12747:SF0">
    <property type="entry name" value="ELONGATOR COMPLEX PROTEIN 1"/>
    <property type="match status" value="1"/>
</dbReference>
<evidence type="ECO:0000256" key="2">
    <source>
        <dbReference type="SAM" id="MobiDB-lite"/>
    </source>
</evidence>
<feature type="compositionally biased region" description="Low complexity" evidence="2">
    <location>
        <begin position="581"/>
        <end position="594"/>
    </location>
</feature>